<reference evidence="1 2" key="2">
    <citation type="journal article" date="2022" name="Mol. Ecol. Resour.">
        <title>The genomes of chicory, endive, great burdock and yacon provide insights into Asteraceae paleo-polyploidization history and plant inulin production.</title>
        <authorList>
            <person name="Fan W."/>
            <person name="Wang S."/>
            <person name="Wang H."/>
            <person name="Wang A."/>
            <person name="Jiang F."/>
            <person name="Liu H."/>
            <person name="Zhao H."/>
            <person name="Xu D."/>
            <person name="Zhang Y."/>
        </authorList>
    </citation>
    <scope>NUCLEOTIDE SEQUENCE [LARGE SCALE GENOMIC DNA]</scope>
    <source>
        <strain evidence="2">cv. Yunnan</strain>
        <tissue evidence="1">Leaves</tissue>
    </source>
</reference>
<proteinExistence type="predicted"/>
<evidence type="ECO:0000313" key="2">
    <source>
        <dbReference type="Proteomes" id="UP001056120"/>
    </source>
</evidence>
<name>A0ACB9FPG2_9ASTR</name>
<dbReference type="Proteomes" id="UP001056120">
    <property type="component" value="Linkage Group LG16"/>
</dbReference>
<comment type="caution">
    <text evidence="1">The sequence shown here is derived from an EMBL/GenBank/DDBJ whole genome shotgun (WGS) entry which is preliminary data.</text>
</comment>
<sequence>MVSAASATFRLTQPSSSPTASLKSKPHITFPFKAYTFSAFNKHPKLQMAAKSTDVSKEDRPSEAETEAFDKRRQEEKFAVLNTGIYECRSCGYLYNEAAGDPSYPIAPGLPFDRFPEDWRCPTCGAAKSFFASKSVEIAGFAQNQQFGLGGNTLTSGQKAILIYGSLLFFFVLFLSDMDSVSISLQLLSALASHDENYRTEIMARAVEVLTRRISCVFHTVRIWCGESACSVYFWVESVHLIVLLNPRESVSANHIKYAESSRHLVSTGSTSSWLNLAELVAAGGAIIPLESQNYMLHEASCGALVKLKKITRKIPTLEQQALKGLVSIELMKLQEGGVSEPSRVVILRNRAAALNALLVLESGYSSSALSMAESDAMEAFLQLFRCHLEKLKLPNWLFFLYAHYFTQDRLLSSNVSTIVA</sequence>
<gene>
    <name evidence="1" type="ORF">L1987_47769</name>
</gene>
<dbReference type="EMBL" id="CM042033">
    <property type="protein sequence ID" value="KAI3773244.1"/>
    <property type="molecule type" value="Genomic_DNA"/>
</dbReference>
<keyword evidence="2" id="KW-1185">Reference proteome</keyword>
<reference evidence="2" key="1">
    <citation type="journal article" date="2022" name="Mol. Ecol. Resour.">
        <title>The genomes of chicory, endive, great burdock and yacon provide insights into Asteraceae palaeo-polyploidization history and plant inulin production.</title>
        <authorList>
            <person name="Fan W."/>
            <person name="Wang S."/>
            <person name="Wang H."/>
            <person name="Wang A."/>
            <person name="Jiang F."/>
            <person name="Liu H."/>
            <person name="Zhao H."/>
            <person name="Xu D."/>
            <person name="Zhang Y."/>
        </authorList>
    </citation>
    <scope>NUCLEOTIDE SEQUENCE [LARGE SCALE GENOMIC DNA]</scope>
    <source>
        <strain evidence="2">cv. Yunnan</strain>
    </source>
</reference>
<accession>A0ACB9FPG2</accession>
<protein>
    <submittedName>
        <fullName evidence="1">Uncharacterized protein</fullName>
    </submittedName>
</protein>
<organism evidence="1 2">
    <name type="scientific">Smallanthus sonchifolius</name>
    <dbReference type="NCBI Taxonomy" id="185202"/>
    <lineage>
        <taxon>Eukaryota</taxon>
        <taxon>Viridiplantae</taxon>
        <taxon>Streptophyta</taxon>
        <taxon>Embryophyta</taxon>
        <taxon>Tracheophyta</taxon>
        <taxon>Spermatophyta</taxon>
        <taxon>Magnoliopsida</taxon>
        <taxon>eudicotyledons</taxon>
        <taxon>Gunneridae</taxon>
        <taxon>Pentapetalae</taxon>
        <taxon>asterids</taxon>
        <taxon>campanulids</taxon>
        <taxon>Asterales</taxon>
        <taxon>Asteraceae</taxon>
        <taxon>Asteroideae</taxon>
        <taxon>Heliantheae alliance</taxon>
        <taxon>Millerieae</taxon>
        <taxon>Smallanthus</taxon>
    </lineage>
</organism>
<evidence type="ECO:0000313" key="1">
    <source>
        <dbReference type="EMBL" id="KAI3773244.1"/>
    </source>
</evidence>